<evidence type="ECO:0000313" key="7">
    <source>
        <dbReference type="Proteomes" id="UP000426444"/>
    </source>
</evidence>
<keyword evidence="3" id="KW-0408">Iron</keyword>
<reference evidence="7" key="1">
    <citation type="journal article" date="2019" name="Microbiology">
        <title>Complete Genome Sequence of an Uncultured Bacterium of the Candidate Phylum Bipolaricaulota.</title>
        <authorList>
            <person name="Kadnikov V.V."/>
            <person name="Mardanov A.V."/>
            <person name="Beletsky A.V."/>
            <person name="Frank Y.A."/>
            <person name="Karnachuk O.V."/>
            <person name="Ravin N.V."/>
        </authorList>
    </citation>
    <scope>NUCLEOTIDE SEQUENCE [LARGE SCALE GENOMIC DNA]</scope>
</reference>
<evidence type="ECO:0000256" key="4">
    <source>
        <dbReference type="ARBA" id="ARBA00023014"/>
    </source>
</evidence>
<dbReference type="InterPro" id="IPR058240">
    <property type="entry name" value="rSAM_sf"/>
</dbReference>
<keyword evidence="7" id="KW-1185">Reference proteome</keyword>
<gene>
    <name evidence="6" type="ORF">SYNTR_1258</name>
</gene>
<sequence>MKTMWRAEPNGLFAYLVQEGKRIFLGSSSLQELTAWLETSRPSPLIDKLYEDGFIQNPTSKLEISELKSILNEVNQVKSPLRSRTAPELINLELTTRCPLRCPQCYCDLYKGKDLNPDIAEKVIYEAARLKVPYLNLSGGETLVYPHLDRLLKLINELGLSSAIAISGWGFDEKRLKELKDAGVKEIYVSLNGSVEEVNSLSRDGYSQAIAALELLQKDGEIITFINWVARNDNIADFPNLVKLAKTFNVDGIAILESKPDANMQAQAPLNNNQLLDLAEHIKSHQRKEKSPLIIVESCFSPLRAILGKTFFMNKNIGISKGCAAGRAGVALDVDGNWIPCRHLLKPESYPSLHEYWWKSTVLNQLRQHEENKDSKCLTCQFEQNCLPCRVLGDNYSCAFNHNGDGSALIEQGDVN</sequence>
<dbReference type="GO" id="GO:0003824">
    <property type="term" value="F:catalytic activity"/>
    <property type="evidence" value="ECO:0007669"/>
    <property type="project" value="InterPro"/>
</dbReference>
<dbReference type="InterPro" id="IPR006638">
    <property type="entry name" value="Elp3/MiaA/NifB-like_rSAM"/>
</dbReference>
<dbReference type="SMART" id="SM00729">
    <property type="entry name" value="Elp3"/>
    <property type="match status" value="1"/>
</dbReference>
<dbReference type="PANTHER" id="PTHR11228">
    <property type="entry name" value="RADICAL SAM DOMAIN PROTEIN"/>
    <property type="match status" value="1"/>
</dbReference>
<evidence type="ECO:0000256" key="1">
    <source>
        <dbReference type="ARBA" id="ARBA00022691"/>
    </source>
</evidence>
<dbReference type="PANTHER" id="PTHR11228:SF7">
    <property type="entry name" value="PQQA PEPTIDE CYCLASE"/>
    <property type="match status" value="1"/>
</dbReference>
<dbReference type="GO" id="GO:0046872">
    <property type="term" value="F:metal ion binding"/>
    <property type="evidence" value="ECO:0007669"/>
    <property type="project" value="UniProtKB-KW"/>
</dbReference>
<evidence type="ECO:0000256" key="2">
    <source>
        <dbReference type="ARBA" id="ARBA00022723"/>
    </source>
</evidence>
<evidence type="ECO:0000313" key="6">
    <source>
        <dbReference type="EMBL" id="QGT99851.1"/>
    </source>
</evidence>
<keyword evidence="2" id="KW-0479">Metal-binding</keyword>
<dbReference type="GO" id="GO:0051536">
    <property type="term" value="F:iron-sulfur cluster binding"/>
    <property type="evidence" value="ECO:0007669"/>
    <property type="project" value="UniProtKB-KW"/>
</dbReference>
<proteinExistence type="predicted"/>
<keyword evidence="4" id="KW-0411">Iron-sulfur</keyword>
<dbReference type="Gene3D" id="3.20.20.70">
    <property type="entry name" value="Aldolase class I"/>
    <property type="match status" value="1"/>
</dbReference>
<dbReference type="SFLD" id="SFLDG01067">
    <property type="entry name" value="SPASM/twitch_domain_containing"/>
    <property type="match status" value="1"/>
</dbReference>
<accession>A0A6I6DKP5</accession>
<dbReference type="InterPro" id="IPR013785">
    <property type="entry name" value="Aldolase_TIM"/>
</dbReference>
<dbReference type="SUPFAM" id="SSF102114">
    <property type="entry name" value="Radical SAM enzymes"/>
    <property type="match status" value="1"/>
</dbReference>
<evidence type="ECO:0000256" key="3">
    <source>
        <dbReference type="ARBA" id="ARBA00023004"/>
    </source>
</evidence>
<dbReference type="SFLD" id="SFLDS00029">
    <property type="entry name" value="Radical_SAM"/>
    <property type="match status" value="1"/>
</dbReference>
<dbReference type="CDD" id="cd01335">
    <property type="entry name" value="Radical_SAM"/>
    <property type="match status" value="1"/>
</dbReference>
<dbReference type="OrthoDB" id="7021155at2"/>
<dbReference type="PROSITE" id="PS51918">
    <property type="entry name" value="RADICAL_SAM"/>
    <property type="match status" value="1"/>
</dbReference>
<dbReference type="InterPro" id="IPR007197">
    <property type="entry name" value="rSAM"/>
</dbReference>
<feature type="domain" description="Radical SAM core" evidence="5">
    <location>
        <begin position="84"/>
        <end position="303"/>
    </location>
</feature>
<organism evidence="6 7">
    <name type="scientific">Candidatus Syntrophocurvum alkaliphilum</name>
    <dbReference type="NCBI Taxonomy" id="2293317"/>
    <lineage>
        <taxon>Bacteria</taxon>
        <taxon>Bacillati</taxon>
        <taxon>Bacillota</taxon>
        <taxon>Clostridia</taxon>
        <taxon>Eubacteriales</taxon>
        <taxon>Syntrophomonadaceae</taxon>
        <taxon>Candidatus Syntrophocurvum</taxon>
    </lineage>
</organism>
<protein>
    <recommendedName>
        <fullName evidence="5">Radical SAM core domain-containing protein</fullName>
    </recommendedName>
</protein>
<evidence type="ECO:0000259" key="5">
    <source>
        <dbReference type="PROSITE" id="PS51918"/>
    </source>
</evidence>
<dbReference type="KEGG" id="salq:SYNTR_1258"/>
<dbReference type="AlphaFoldDB" id="A0A6I6DKP5"/>
<dbReference type="InterPro" id="IPR050377">
    <property type="entry name" value="Radical_SAM_PqqE_MftC-like"/>
</dbReference>
<dbReference type="Proteomes" id="UP000426444">
    <property type="component" value="Chromosome"/>
</dbReference>
<dbReference type="EMBL" id="CP046457">
    <property type="protein sequence ID" value="QGT99851.1"/>
    <property type="molecule type" value="Genomic_DNA"/>
</dbReference>
<keyword evidence="1" id="KW-0949">S-adenosyl-L-methionine</keyword>
<dbReference type="Pfam" id="PF04055">
    <property type="entry name" value="Radical_SAM"/>
    <property type="match status" value="1"/>
</dbReference>
<name>A0A6I6DKP5_9FIRM</name>